<dbReference type="PANTHER" id="PTHR10795">
    <property type="entry name" value="PROPROTEIN CONVERTASE SUBTILISIN/KEXIN"/>
    <property type="match status" value="1"/>
</dbReference>
<comment type="caution">
    <text evidence="3">Lacks conserved residue(s) required for the propagation of feature annotation.</text>
</comment>
<evidence type="ECO:0000256" key="1">
    <source>
        <dbReference type="ARBA" id="ARBA00011073"/>
    </source>
</evidence>
<sequence>MGEGIIVAVLDNGIDPCHVSYTDDGMPPPARQVAGQMAPRAHLASYEVCFEDTCPSTKQLIAIEQGAFVDGVDVISISPGDDTQKPFYKDLTAVGSFSTVMSGVFVSTSAGNSGSDLGIVTNCVPHEGGLGGAADWEEQWRAYFYA</sequence>
<keyword evidence="2" id="KW-0732">Signal</keyword>
<name>A0A3L6QAK7_PANMI</name>
<dbReference type="GO" id="GO:0006508">
    <property type="term" value="P:proteolysis"/>
    <property type="evidence" value="ECO:0007669"/>
    <property type="project" value="UniProtKB-KW"/>
</dbReference>
<organism evidence="4 5">
    <name type="scientific">Panicum miliaceum</name>
    <name type="common">Proso millet</name>
    <name type="synonym">Broomcorn millet</name>
    <dbReference type="NCBI Taxonomy" id="4540"/>
    <lineage>
        <taxon>Eukaryota</taxon>
        <taxon>Viridiplantae</taxon>
        <taxon>Streptophyta</taxon>
        <taxon>Embryophyta</taxon>
        <taxon>Tracheophyta</taxon>
        <taxon>Spermatophyta</taxon>
        <taxon>Magnoliopsida</taxon>
        <taxon>Liliopsida</taxon>
        <taxon>Poales</taxon>
        <taxon>Poaceae</taxon>
        <taxon>PACMAD clade</taxon>
        <taxon>Panicoideae</taxon>
        <taxon>Panicodae</taxon>
        <taxon>Paniceae</taxon>
        <taxon>Panicinae</taxon>
        <taxon>Panicum</taxon>
        <taxon>Panicum sect. Panicum</taxon>
    </lineage>
</organism>
<dbReference type="GO" id="GO:0004252">
    <property type="term" value="F:serine-type endopeptidase activity"/>
    <property type="evidence" value="ECO:0007669"/>
    <property type="project" value="InterPro"/>
</dbReference>
<gene>
    <name evidence="4" type="ORF">C2845_PM15G03650</name>
</gene>
<evidence type="ECO:0000256" key="3">
    <source>
        <dbReference type="PROSITE-ProRule" id="PRU01240"/>
    </source>
</evidence>
<reference evidence="5" key="1">
    <citation type="journal article" date="2019" name="Nat. Commun.">
        <title>The genome of broomcorn millet.</title>
        <authorList>
            <person name="Zou C."/>
            <person name="Miki D."/>
            <person name="Li D."/>
            <person name="Tang Q."/>
            <person name="Xiao L."/>
            <person name="Rajput S."/>
            <person name="Deng P."/>
            <person name="Jia W."/>
            <person name="Huang R."/>
            <person name="Zhang M."/>
            <person name="Sun Y."/>
            <person name="Hu J."/>
            <person name="Fu X."/>
            <person name="Schnable P.S."/>
            <person name="Li F."/>
            <person name="Zhang H."/>
            <person name="Feng B."/>
            <person name="Zhu X."/>
            <person name="Liu R."/>
            <person name="Schnable J.C."/>
            <person name="Zhu J.-K."/>
            <person name="Zhang H."/>
        </authorList>
    </citation>
    <scope>NUCLEOTIDE SEQUENCE [LARGE SCALE GENOMIC DNA]</scope>
</reference>
<keyword evidence="5" id="KW-1185">Reference proteome</keyword>
<accession>A0A3L6QAK7</accession>
<evidence type="ECO:0000256" key="2">
    <source>
        <dbReference type="ARBA" id="ARBA00022729"/>
    </source>
</evidence>
<dbReference type="SUPFAM" id="SSF52743">
    <property type="entry name" value="Subtilisin-like"/>
    <property type="match status" value="1"/>
</dbReference>
<comment type="similarity">
    <text evidence="1 3">Belongs to the peptidase S8 family.</text>
</comment>
<protein>
    <submittedName>
        <fullName evidence="4">Subtilisin-like protease SBT1.7</fullName>
    </submittedName>
</protein>
<dbReference type="Gene3D" id="3.40.50.200">
    <property type="entry name" value="Peptidase S8/S53 domain"/>
    <property type="match status" value="1"/>
</dbReference>
<dbReference type="PROSITE" id="PS51892">
    <property type="entry name" value="SUBTILASE"/>
    <property type="match status" value="1"/>
</dbReference>
<dbReference type="AlphaFoldDB" id="A0A3L6QAK7"/>
<dbReference type="InterPro" id="IPR045051">
    <property type="entry name" value="SBT"/>
</dbReference>
<evidence type="ECO:0000313" key="4">
    <source>
        <dbReference type="EMBL" id="RLM75230.1"/>
    </source>
</evidence>
<proteinExistence type="inferred from homology"/>
<dbReference type="Proteomes" id="UP000275267">
    <property type="component" value="Unassembled WGS sequence"/>
</dbReference>
<evidence type="ECO:0000313" key="5">
    <source>
        <dbReference type="Proteomes" id="UP000275267"/>
    </source>
</evidence>
<dbReference type="EMBL" id="PQIB02000013">
    <property type="protein sequence ID" value="RLM75230.1"/>
    <property type="molecule type" value="Genomic_DNA"/>
</dbReference>
<dbReference type="OrthoDB" id="4803627at2759"/>
<dbReference type="STRING" id="4540.A0A3L6QAK7"/>
<dbReference type="InterPro" id="IPR036852">
    <property type="entry name" value="Peptidase_S8/S53_dom_sf"/>
</dbReference>
<comment type="caution">
    <text evidence="4">The sequence shown here is derived from an EMBL/GenBank/DDBJ whole genome shotgun (WGS) entry which is preliminary data.</text>
</comment>